<feature type="transmembrane region" description="Helical" evidence="1">
    <location>
        <begin position="258"/>
        <end position="279"/>
    </location>
</feature>
<feature type="transmembrane region" description="Helical" evidence="1">
    <location>
        <begin position="384"/>
        <end position="404"/>
    </location>
</feature>
<feature type="transmembrane region" description="Helical" evidence="1">
    <location>
        <begin position="101"/>
        <end position="123"/>
    </location>
</feature>
<feature type="transmembrane region" description="Helical" evidence="1">
    <location>
        <begin position="61"/>
        <end position="81"/>
    </location>
</feature>
<evidence type="ECO:0000256" key="1">
    <source>
        <dbReference type="SAM" id="Phobius"/>
    </source>
</evidence>
<keyword evidence="1" id="KW-0812">Transmembrane</keyword>
<feature type="transmembrane region" description="Helical" evidence="1">
    <location>
        <begin position="6"/>
        <end position="26"/>
    </location>
</feature>
<feature type="transmembrane region" description="Helical" evidence="1">
    <location>
        <begin position="219"/>
        <end position="238"/>
    </location>
</feature>
<feature type="transmembrane region" description="Helical" evidence="1">
    <location>
        <begin position="38"/>
        <end position="55"/>
    </location>
</feature>
<feature type="transmembrane region" description="Helical" evidence="1">
    <location>
        <begin position="186"/>
        <end position="207"/>
    </location>
</feature>
<reference evidence="2 3" key="1">
    <citation type="submission" date="2013-02" db="EMBL/GenBank/DDBJ databases">
        <title>The Genome Sequence of Lactobacillus catenaformis F0143.</title>
        <authorList>
            <consortium name="The Broad Institute Genome Sequencing Platform"/>
            <person name="Earl A."/>
            <person name="Ward D."/>
            <person name="Feldgarden M."/>
            <person name="Gevers D."/>
            <person name="Izard J."/>
            <person name="Blanton J.M."/>
            <person name="Mathney J."/>
            <person name="Dewhirst F.E."/>
            <person name="Young S.K."/>
            <person name="Zeng Q."/>
            <person name="Gargeya S."/>
            <person name="Fitzgerald M."/>
            <person name="Haas B."/>
            <person name="Abouelleil A."/>
            <person name="Alvarado L."/>
            <person name="Arachchi H.M."/>
            <person name="Berlin A."/>
            <person name="Chapman S.B."/>
            <person name="Gearin G."/>
            <person name="Goldberg J."/>
            <person name="Griggs A."/>
            <person name="Gujja S."/>
            <person name="Hansen M."/>
            <person name="Heiman D."/>
            <person name="Howarth C."/>
            <person name="Larimer J."/>
            <person name="Lui A."/>
            <person name="MacDonald P.J.P."/>
            <person name="McCowen C."/>
            <person name="Montmayeur A."/>
            <person name="Murphy C."/>
            <person name="Neiman D."/>
            <person name="Pearson M."/>
            <person name="Priest M."/>
            <person name="Roberts A."/>
            <person name="Saif S."/>
            <person name="Shea T."/>
            <person name="Sisk P."/>
            <person name="Stolte C."/>
            <person name="Sykes S."/>
            <person name="Wortman J."/>
            <person name="Nusbaum C."/>
            <person name="Birren B."/>
        </authorList>
    </citation>
    <scope>NUCLEOTIDE SEQUENCE [LARGE SCALE GENOMIC DNA]</scope>
    <source>
        <strain evidence="2 3">OT 569</strain>
    </source>
</reference>
<dbReference type="Proteomes" id="UP000011758">
    <property type="component" value="Unassembled WGS sequence"/>
</dbReference>
<feature type="transmembrane region" description="Helical" evidence="1">
    <location>
        <begin position="326"/>
        <end position="345"/>
    </location>
</feature>
<dbReference type="RefSeq" id="WP_004801474.1">
    <property type="nucleotide sequence ID" value="NZ_KB446646.1"/>
</dbReference>
<comment type="caution">
    <text evidence="2">The sequence shown here is derived from an EMBL/GenBank/DDBJ whole genome shotgun (WGS) entry which is preliminary data.</text>
</comment>
<keyword evidence="1" id="KW-0472">Membrane</keyword>
<protein>
    <submittedName>
        <fullName evidence="2">Uncharacterized protein</fullName>
    </submittedName>
</protein>
<gene>
    <name evidence="2" type="ORF">HMPREF9943_00343</name>
</gene>
<proteinExistence type="predicted"/>
<sequence>MDYLKGFIWIFCYISFLYVIGTALFPKKSAPYRFLGGYFLYLALLAVVGIPLQMFRGNWKIFFYYQICLIIILLIFAYWYIKKKEIVLFEEGTLQFIKTYWFVIVPPVLMIFVSLFYNHYFWFNESADGGFYLTRMASIPYISNPFGINPSVGNTVGFRLFGAYTFSTFELNASFFIYCLDIMPTIFARCFLSMFNYFVYACSLYCLTEVINEKTGSKIAKLHLQYFTLSMLIFSFCARQMLDLVKVYFLSGWAINVAMYYGSMIVRTAGLIVLLLPILDGDKPNLKNAVIFFVTSFALFSQSPTALPFIASVMIGYIFVTLRKNYSRELFFVSIFLFVLFNLLIKDTKVVDDKVLFIMKLDMKSFLPLIFIIGFYYLDKYNDAFKTLTEYLIIFYVLIVIEPFNFFLKKVSGFSFVLGRYLSSYYMLLLIISVIVIMICLYQLIAQLQYQQIFIPVSYILLALCLTFVSVKAKTQYSHTRISSEFKLFLRHHQFANKAVVKLGYSLNGLSKKHKEKLIVAAPYKVGRFREQVHDGYVHTSIMVACSLRQFAPDIISLNGLQRYPDNSDPTFEGYDENKIKSYHQFIFHPSKNTFKKFKQDILEKYPINCIVTINKKSDSFLKGIGYKLINVSSDHEHITFYTYCKLS</sequence>
<evidence type="ECO:0000313" key="3">
    <source>
        <dbReference type="Proteomes" id="UP000011758"/>
    </source>
</evidence>
<organism evidence="2 3">
    <name type="scientific">Eggerthia catenaformis OT 569 = DSM 20559</name>
    <dbReference type="NCBI Taxonomy" id="999415"/>
    <lineage>
        <taxon>Bacteria</taxon>
        <taxon>Bacillati</taxon>
        <taxon>Bacillota</taxon>
        <taxon>Erysipelotrichia</taxon>
        <taxon>Erysipelotrichales</taxon>
        <taxon>Coprobacillaceae</taxon>
        <taxon>Eggerthia</taxon>
    </lineage>
</organism>
<feature type="transmembrane region" description="Helical" evidence="1">
    <location>
        <begin position="291"/>
        <end position="320"/>
    </location>
</feature>
<dbReference type="Pfam" id="PF19554">
    <property type="entry name" value="DUF6077"/>
    <property type="match status" value="1"/>
</dbReference>
<name>M2PAE9_9FIRM</name>
<dbReference type="AlphaFoldDB" id="M2PAE9"/>
<evidence type="ECO:0000313" key="2">
    <source>
        <dbReference type="EMBL" id="EMD17342.1"/>
    </source>
</evidence>
<dbReference type="BioCyc" id="ECAT999415-HMP:GTTI-353-MONOMER"/>
<accession>M2PAE9</accession>
<feature type="transmembrane region" description="Helical" evidence="1">
    <location>
        <begin position="451"/>
        <end position="471"/>
    </location>
</feature>
<keyword evidence="1" id="KW-1133">Transmembrane helix</keyword>
<dbReference type="EMBL" id="AGEJ01000007">
    <property type="protein sequence ID" value="EMD17342.1"/>
    <property type="molecule type" value="Genomic_DNA"/>
</dbReference>
<dbReference type="OrthoDB" id="1641997at2"/>
<feature type="transmembrane region" description="Helical" evidence="1">
    <location>
        <begin position="425"/>
        <end position="445"/>
    </location>
</feature>
<dbReference type="eggNOG" id="ENOG502ZAGK">
    <property type="taxonomic scope" value="Bacteria"/>
</dbReference>
<feature type="transmembrane region" description="Helical" evidence="1">
    <location>
        <begin position="357"/>
        <end position="378"/>
    </location>
</feature>
<keyword evidence="3" id="KW-1185">Reference proteome</keyword>
<dbReference type="STRING" id="999415.HMPREF9943_00343"/>
<dbReference type="InterPro" id="IPR045723">
    <property type="entry name" value="DUF6077"/>
</dbReference>